<organism evidence="1 2">
    <name type="scientific">Penicillium antarcticum</name>
    <dbReference type="NCBI Taxonomy" id="416450"/>
    <lineage>
        <taxon>Eukaryota</taxon>
        <taxon>Fungi</taxon>
        <taxon>Dikarya</taxon>
        <taxon>Ascomycota</taxon>
        <taxon>Pezizomycotina</taxon>
        <taxon>Eurotiomycetes</taxon>
        <taxon>Eurotiomycetidae</taxon>
        <taxon>Eurotiales</taxon>
        <taxon>Aspergillaceae</taxon>
        <taxon>Penicillium</taxon>
    </lineage>
</organism>
<evidence type="ECO:0000313" key="2">
    <source>
        <dbReference type="Proteomes" id="UP000191672"/>
    </source>
</evidence>
<dbReference type="EMBL" id="MDYN01000003">
    <property type="protein sequence ID" value="OQD88812.1"/>
    <property type="molecule type" value="Genomic_DNA"/>
</dbReference>
<comment type="caution">
    <text evidence="1">The sequence shown here is derived from an EMBL/GenBank/DDBJ whole genome shotgun (WGS) entry which is preliminary data.</text>
</comment>
<name>A0A1V6QIH9_9EURO</name>
<sequence>MDKVHESLLDTLYELRNLESLSIRSVPLKGVLEEQSNRLIGMFVPRTEIGEIRVSSAGHKLRSLYLGAAFKGKDKDWWPLGPNEIVFFMENLEKLCIQGAKVKRLHPGVFDRRVPPQKTGLKELILLNCDVSSDMLKEILTFFGGLKRFTLKGSDPDFPWPYGLYQHRFTEAYIRALATNTSDTLEYLDLDVSEAESHSDFTSLANLKHLIVPASIFKPQALHTDISSSGRRLPTTLENLVIKDYEREGLRTDVLIGMLKNGQPPNLRTIKYETYYHPDEFDNWETTKGHAWNYDIDQFRECGIQLIVDRCYDPSPMLENEAWPCECWTYHQIGTALMS</sequence>
<evidence type="ECO:0000313" key="1">
    <source>
        <dbReference type="EMBL" id="OQD88812.1"/>
    </source>
</evidence>
<dbReference type="STRING" id="416450.A0A1V6QIH9"/>
<dbReference type="AlphaFoldDB" id="A0A1V6QIH9"/>
<gene>
    <name evidence="1" type="ORF">PENANT_c003G02828</name>
</gene>
<keyword evidence="2" id="KW-1185">Reference proteome</keyword>
<dbReference type="Gene3D" id="3.80.10.10">
    <property type="entry name" value="Ribonuclease Inhibitor"/>
    <property type="match status" value="1"/>
</dbReference>
<accession>A0A1V6QIH9</accession>
<reference evidence="2" key="1">
    <citation type="journal article" date="2017" name="Nat. Microbiol.">
        <title>Global analysis of biosynthetic gene clusters reveals vast potential of secondary metabolite production in Penicillium species.</title>
        <authorList>
            <person name="Nielsen J.C."/>
            <person name="Grijseels S."/>
            <person name="Prigent S."/>
            <person name="Ji B."/>
            <person name="Dainat J."/>
            <person name="Nielsen K.F."/>
            <person name="Frisvad J.C."/>
            <person name="Workman M."/>
            <person name="Nielsen J."/>
        </authorList>
    </citation>
    <scope>NUCLEOTIDE SEQUENCE [LARGE SCALE GENOMIC DNA]</scope>
    <source>
        <strain evidence="2">IBT 31811</strain>
    </source>
</reference>
<proteinExistence type="predicted"/>
<dbReference type="SUPFAM" id="SSF52047">
    <property type="entry name" value="RNI-like"/>
    <property type="match status" value="1"/>
</dbReference>
<protein>
    <submittedName>
        <fullName evidence="1">Uncharacterized protein</fullName>
    </submittedName>
</protein>
<dbReference type="InterPro" id="IPR032675">
    <property type="entry name" value="LRR_dom_sf"/>
</dbReference>
<dbReference type="Proteomes" id="UP000191672">
    <property type="component" value="Unassembled WGS sequence"/>
</dbReference>